<protein>
    <submittedName>
        <fullName evidence="5">Acetoin dehydrogenase</fullName>
    </submittedName>
</protein>
<comment type="caution">
    <text evidence="5">The sequence shown here is derived from an EMBL/GenBank/DDBJ whole genome shotgun (WGS) entry which is preliminary data.</text>
</comment>
<dbReference type="InterPro" id="IPR029061">
    <property type="entry name" value="THDP-binding"/>
</dbReference>
<gene>
    <name evidence="5" type="ORF">A6E15_17285</name>
</gene>
<comment type="cofactor">
    <cofactor evidence="1">
        <name>thiamine diphosphate</name>
        <dbReference type="ChEBI" id="CHEBI:58937"/>
    </cofactor>
</comment>
<dbReference type="SMART" id="SM00861">
    <property type="entry name" value="Transket_pyr"/>
    <property type="match status" value="1"/>
</dbReference>
<dbReference type="FunFam" id="3.40.50.970:FF:000001">
    <property type="entry name" value="Pyruvate dehydrogenase E1 beta subunit"/>
    <property type="match status" value="1"/>
</dbReference>
<sequence length="321" mass="34601">MTREITYVQAIAEAIDEELQRDEDVVLFGEDVEEFGGNFGETEGLYEKHGRDRVRNTPLSEIGIAGMALGAAVGGIRPVAELQFADFAATAGDEVFNQIPKQPYVSGGQIEAPLTIFAPSGAGIGAGAQHSQSVHSWLGNVPGWVVVTATTPYDAKGLFKSAIRDDNPVFFLPHKMLSETKGEVPEEEYTLPLGEAAVEEEGEDVTVVATQLMFHRAKEAAAQVDADVEIVNPRTFAPLDTETIAESVRKTGRLVVVDETVERYGTQGHIANEIVENDFFSLDAPPKTIGVKEIPIPLSPPLEQEALPSADRIADGIESLF</sequence>
<dbReference type="InterPro" id="IPR009014">
    <property type="entry name" value="Transketo_C/PFOR_II"/>
</dbReference>
<dbReference type="GO" id="GO:0016491">
    <property type="term" value="F:oxidoreductase activity"/>
    <property type="evidence" value="ECO:0007669"/>
    <property type="project" value="UniProtKB-KW"/>
</dbReference>
<feature type="domain" description="Transketolase-like pyrimidine-binding" evidence="4">
    <location>
        <begin position="5"/>
        <end position="180"/>
    </location>
</feature>
<dbReference type="GO" id="GO:0044272">
    <property type="term" value="P:sulfur compound biosynthetic process"/>
    <property type="evidence" value="ECO:0007669"/>
    <property type="project" value="UniProtKB-ARBA"/>
</dbReference>
<dbReference type="InterPro" id="IPR005475">
    <property type="entry name" value="Transketolase-like_Pyr-bd"/>
</dbReference>
<dbReference type="GO" id="GO:0006082">
    <property type="term" value="P:organic acid metabolic process"/>
    <property type="evidence" value="ECO:0007669"/>
    <property type="project" value="UniProtKB-ARBA"/>
</dbReference>
<organism evidence="5 6">
    <name type="scientific">Natrinema saccharevitans</name>
    <dbReference type="NCBI Taxonomy" id="301967"/>
    <lineage>
        <taxon>Archaea</taxon>
        <taxon>Methanobacteriati</taxon>
        <taxon>Methanobacteriota</taxon>
        <taxon>Stenosarchaea group</taxon>
        <taxon>Halobacteria</taxon>
        <taxon>Halobacteriales</taxon>
        <taxon>Natrialbaceae</taxon>
        <taxon>Natrinema</taxon>
    </lineage>
</organism>
<dbReference type="PANTHER" id="PTHR43257:SF2">
    <property type="entry name" value="PYRUVATE DEHYDROGENASE E1 COMPONENT SUBUNIT BETA"/>
    <property type="match status" value="1"/>
</dbReference>
<dbReference type="Pfam" id="PF02779">
    <property type="entry name" value="Transket_pyr"/>
    <property type="match status" value="1"/>
</dbReference>
<accession>A0A1S8AR05</accession>
<dbReference type="AlphaFoldDB" id="A0A1S8AR05"/>
<dbReference type="InterPro" id="IPR033248">
    <property type="entry name" value="Transketolase_C"/>
</dbReference>
<keyword evidence="3" id="KW-0786">Thiamine pyrophosphate</keyword>
<dbReference type="Gene3D" id="3.40.50.970">
    <property type="match status" value="1"/>
</dbReference>
<evidence type="ECO:0000313" key="6">
    <source>
        <dbReference type="Proteomes" id="UP000189370"/>
    </source>
</evidence>
<dbReference type="STRING" id="301967.A6E15_17285"/>
<keyword evidence="2" id="KW-0560">Oxidoreductase</keyword>
<dbReference type="EMBL" id="LWLN01000002">
    <property type="protein sequence ID" value="OLZ39165.1"/>
    <property type="molecule type" value="Genomic_DNA"/>
</dbReference>
<reference evidence="6" key="1">
    <citation type="submission" date="2016-04" db="EMBL/GenBank/DDBJ databases">
        <authorList>
            <person name="Chen S.-C."/>
            <person name="Lai M.-C."/>
        </authorList>
    </citation>
    <scope>NUCLEOTIDE SEQUENCE [LARGE SCALE GENOMIC DNA]</scope>
    <source>
        <strain evidence="6">AB14</strain>
    </source>
</reference>
<keyword evidence="6" id="KW-1185">Reference proteome</keyword>
<dbReference type="RefSeq" id="WP_076148464.1">
    <property type="nucleotide sequence ID" value="NZ_LWLN01000002.1"/>
</dbReference>
<dbReference type="CDD" id="cd07036">
    <property type="entry name" value="TPP_PYR_E1-PDHc-beta_like"/>
    <property type="match status" value="1"/>
</dbReference>
<dbReference type="PANTHER" id="PTHR43257">
    <property type="entry name" value="PYRUVATE DEHYDROGENASE E1 COMPONENT BETA SUBUNIT"/>
    <property type="match status" value="1"/>
</dbReference>
<evidence type="ECO:0000259" key="4">
    <source>
        <dbReference type="SMART" id="SM00861"/>
    </source>
</evidence>
<evidence type="ECO:0000256" key="2">
    <source>
        <dbReference type="ARBA" id="ARBA00023002"/>
    </source>
</evidence>
<evidence type="ECO:0000256" key="3">
    <source>
        <dbReference type="ARBA" id="ARBA00023052"/>
    </source>
</evidence>
<dbReference type="Gene3D" id="3.40.50.920">
    <property type="match status" value="1"/>
</dbReference>
<dbReference type="Pfam" id="PF02780">
    <property type="entry name" value="Transketolase_C"/>
    <property type="match status" value="1"/>
</dbReference>
<dbReference type="SUPFAM" id="SSF52922">
    <property type="entry name" value="TK C-terminal domain-like"/>
    <property type="match status" value="1"/>
</dbReference>
<evidence type="ECO:0000313" key="5">
    <source>
        <dbReference type="EMBL" id="OLZ39165.1"/>
    </source>
</evidence>
<proteinExistence type="predicted"/>
<dbReference type="Proteomes" id="UP000189370">
    <property type="component" value="Unassembled WGS sequence"/>
</dbReference>
<evidence type="ECO:0000256" key="1">
    <source>
        <dbReference type="ARBA" id="ARBA00001964"/>
    </source>
</evidence>
<name>A0A1S8AR05_9EURY</name>
<dbReference type="SUPFAM" id="SSF52518">
    <property type="entry name" value="Thiamin diphosphate-binding fold (THDP-binding)"/>
    <property type="match status" value="1"/>
</dbReference>
<dbReference type="OrthoDB" id="6779at2157"/>